<keyword evidence="5" id="KW-1185">Reference proteome</keyword>
<gene>
    <name evidence="4" type="ORF">F1003_05135</name>
</gene>
<proteinExistence type="predicted"/>
<feature type="chain" id="PRO_5029443658" evidence="2">
    <location>
        <begin position="20"/>
        <end position="841"/>
    </location>
</feature>
<dbReference type="Proteomes" id="UP000447545">
    <property type="component" value="Unassembled WGS sequence"/>
</dbReference>
<protein>
    <submittedName>
        <fullName evidence="4">T9SS type A sorting domain-containing protein</fullName>
    </submittedName>
</protein>
<sequence>MKKLYILLFALIVSSISFAQVLAEDFDYGNTSGDLTATSGGLWSNHSGTTAVAYVGAPTSLSMTDYPSSGVGGHVSLTGSNSEDVNRAFTDITTGTVYGSALVNLSSVGTGNYFIHFNASGFRARVGAQDDGNGDVLFGIGTSSSTLTYGTTAYSLNTTYLLVFSYEIATGVTNLHVLTAVTPTEPMTPEATNTGTSGTAINAISFRQSSNIPDVLVDGIRVATSWNEIMNDSACDVSLQPATYSCNTNTLGDNNDGVVINIPYTNSNAGIMNVTTTSGGTVGGDDPSGTPNGTITISGLSEGDAWDVTLEGGDCDGVSLSGMVPAAECDPAPNTCFDLSGGTEFFESVSVATNSDTDEWTETSGTYSMNGFCGGGCMEESNTWLIFGPLDMTSVSDLSLIFEATEGFDGTELNIQYTNDYSSLCPDGATWTSVQTIVDSGNYSIDISGASGTDAFIGIQYLDSDGSFSSWDLSNVSIGAFGTCPTLGSRPTSDCAVCDVSLQSEIYVCATNTAGDNNDNVTINIPYTGVDNTITSVTTTSAGIVGGDDPSGTPDGTITITGLSEGDLWDITINGGDCDGTTMSGAVPAAQCDPVTMDLVINEILADPAGDITGDANGDGTRDGSDDEFVELYNIGSSSLDISGFTIEDGFGLRHTFPASTVVPANSFITVFGGGTPTGISGMVQVASEGQLGLNNGGDDVVVKNDSGVVVVTYTYTGATDQSVGRNPDFTGAFVDHSTIAGNGGALFSPGQENDDPSLSTSEFDSTSFSVYPNPTNTGFVTITSSNSDVMSVQVFDILGKQVKSETLTDNTLNVSNLNTGVYILKITQNNASTTKKLVIR</sequence>
<dbReference type="Pfam" id="PF18962">
    <property type="entry name" value="Por_Secre_tail"/>
    <property type="match status" value="1"/>
</dbReference>
<dbReference type="InterPro" id="IPR036415">
    <property type="entry name" value="Lamin_tail_dom_sf"/>
</dbReference>
<organism evidence="4 5">
    <name type="scientific">Winogradskyella ouciana</name>
    <dbReference type="NCBI Taxonomy" id="2608631"/>
    <lineage>
        <taxon>Bacteria</taxon>
        <taxon>Pseudomonadati</taxon>
        <taxon>Bacteroidota</taxon>
        <taxon>Flavobacteriia</taxon>
        <taxon>Flavobacteriales</taxon>
        <taxon>Flavobacteriaceae</taxon>
        <taxon>Winogradskyella</taxon>
    </lineage>
</organism>
<dbReference type="PROSITE" id="PS51841">
    <property type="entry name" value="LTD"/>
    <property type="match status" value="1"/>
</dbReference>
<dbReference type="Pfam" id="PF00932">
    <property type="entry name" value="LTD"/>
    <property type="match status" value="1"/>
</dbReference>
<evidence type="ECO:0000313" key="4">
    <source>
        <dbReference type="EMBL" id="MTE26313.1"/>
    </source>
</evidence>
<dbReference type="RefSeq" id="WP_155088147.1">
    <property type="nucleotide sequence ID" value="NZ_WJYA01000004.1"/>
</dbReference>
<evidence type="ECO:0000313" key="5">
    <source>
        <dbReference type="Proteomes" id="UP000447545"/>
    </source>
</evidence>
<comment type="caution">
    <text evidence="4">The sequence shown here is derived from an EMBL/GenBank/DDBJ whole genome shotgun (WGS) entry which is preliminary data.</text>
</comment>
<dbReference type="InterPro" id="IPR001322">
    <property type="entry name" value="Lamin_tail_dom"/>
</dbReference>
<evidence type="ECO:0000256" key="2">
    <source>
        <dbReference type="SAM" id="SignalP"/>
    </source>
</evidence>
<feature type="domain" description="LTD" evidence="3">
    <location>
        <begin position="581"/>
        <end position="718"/>
    </location>
</feature>
<keyword evidence="1 2" id="KW-0732">Signal</keyword>
<dbReference type="NCBIfam" id="TIGR04183">
    <property type="entry name" value="Por_Secre_tail"/>
    <property type="match status" value="1"/>
</dbReference>
<feature type="signal peptide" evidence="2">
    <location>
        <begin position="1"/>
        <end position="19"/>
    </location>
</feature>
<dbReference type="SUPFAM" id="SSF74853">
    <property type="entry name" value="Lamin A/C globular tail domain"/>
    <property type="match status" value="1"/>
</dbReference>
<reference evidence="4 5" key="1">
    <citation type="submission" date="2019-11" db="EMBL/GenBank/DDBJ databases">
        <title>Winogradskyella ouciana sp. nov., isolated from the hadal seawater of the Mariana Trench.</title>
        <authorList>
            <person name="Liu R."/>
        </authorList>
    </citation>
    <scope>NUCLEOTIDE SEQUENCE [LARGE SCALE GENOMIC DNA]</scope>
    <source>
        <strain evidence="4 5">ZXX205</strain>
    </source>
</reference>
<dbReference type="InterPro" id="IPR026444">
    <property type="entry name" value="Secre_tail"/>
</dbReference>
<evidence type="ECO:0000256" key="1">
    <source>
        <dbReference type="ARBA" id="ARBA00022729"/>
    </source>
</evidence>
<dbReference type="AlphaFoldDB" id="A0A7K1GAY7"/>
<evidence type="ECO:0000259" key="3">
    <source>
        <dbReference type="PROSITE" id="PS51841"/>
    </source>
</evidence>
<dbReference type="Gene3D" id="2.60.40.1260">
    <property type="entry name" value="Lamin Tail domain"/>
    <property type="match status" value="1"/>
</dbReference>
<name>A0A7K1GAY7_9FLAO</name>
<dbReference type="EMBL" id="WJYA01000004">
    <property type="protein sequence ID" value="MTE26313.1"/>
    <property type="molecule type" value="Genomic_DNA"/>
</dbReference>
<accession>A0A7K1GAY7</accession>